<keyword evidence="3" id="KW-0596">Phosphopantetheine</keyword>
<dbReference type="GO" id="GO:0005829">
    <property type="term" value="C:cytosol"/>
    <property type="evidence" value="ECO:0007669"/>
    <property type="project" value="TreeGrafter"/>
</dbReference>
<dbReference type="InterPro" id="IPR036736">
    <property type="entry name" value="ACP-like_sf"/>
</dbReference>
<feature type="domain" description="Carrier" evidence="8">
    <location>
        <begin position="612"/>
        <end position="686"/>
    </location>
</feature>
<dbReference type="InterPro" id="IPR036661">
    <property type="entry name" value="Luciferase-like_sf"/>
</dbReference>
<dbReference type="SMART" id="SM00823">
    <property type="entry name" value="PKS_PP"/>
    <property type="match status" value="2"/>
</dbReference>
<evidence type="ECO:0000256" key="4">
    <source>
        <dbReference type="ARBA" id="ARBA00022553"/>
    </source>
</evidence>
<dbReference type="FunFam" id="1.10.1200.10:FF:000005">
    <property type="entry name" value="Nonribosomal peptide synthetase 1"/>
    <property type="match status" value="1"/>
</dbReference>
<dbReference type="SUPFAM" id="SSF52777">
    <property type="entry name" value="CoA-dependent acyltransferases"/>
    <property type="match status" value="2"/>
</dbReference>
<dbReference type="PROSITE" id="PS00455">
    <property type="entry name" value="AMP_BINDING"/>
    <property type="match status" value="1"/>
</dbReference>
<dbReference type="OrthoDB" id="3671989at2"/>
<dbReference type="Gene3D" id="3.40.50.12780">
    <property type="entry name" value="N-terminal domain of ligase-like"/>
    <property type="match status" value="2"/>
</dbReference>
<dbReference type="InterPro" id="IPR020806">
    <property type="entry name" value="PKS_PP-bd"/>
</dbReference>
<gene>
    <name evidence="9" type="ORF">KDI_15640</name>
</gene>
<dbReference type="FunFam" id="3.40.50.980:FF:000001">
    <property type="entry name" value="Non-ribosomal peptide synthetase"/>
    <property type="match status" value="1"/>
</dbReference>
<evidence type="ECO:0000313" key="9">
    <source>
        <dbReference type="EMBL" id="GCF08000.1"/>
    </source>
</evidence>
<dbReference type="GO" id="GO:0043041">
    <property type="term" value="P:amino acid activation for nonribosomal peptide biosynthetic process"/>
    <property type="evidence" value="ECO:0007669"/>
    <property type="project" value="TreeGrafter"/>
</dbReference>
<keyword evidence="4" id="KW-0597">Phosphoprotein</keyword>
<dbReference type="InterPro" id="IPR009081">
    <property type="entry name" value="PP-bd_ACP"/>
</dbReference>
<dbReference type="Proteomes" id="UP000322530">
    <property type="component" value="Unassembled WGS sequence"/>
</dbReference>
<dbReference type="SMART" id="SM01294">
    <property type="entry name" value="PKS_PP_betabranch"/>
    <property type="match status" value="1"/>
</dbReference>
<dbReference type="InterPro" id="IPR025110">
    <property type="entry name" value="AMP-bd_C"/>
</dbReference>
<dbReference type="Gene3D" id="3.30.559.10">
    <property type="entry name" value="Chloramphenicol acetyltransferase-like domain"/>
    <property type="match status" value="1"/>
</dbReference>
<dbReference type="InterPro" id="IPR040097">
    <property type="entry name" value="FAAL/FAAC"/>
</dbReference>
<dbReference type="SUPFAM" id="SSF47336">
    <property type="entry name" value="ACP-like"/>
    <property type="match status" value="2"/>
</dbReference>
<comment type="caution">
    <text evidence="9">The sequence shown here is derived from an EMBL/GenBank/DDBJ whole genome shotgun (WGS) entry which is preliminary data.</text>
</comment>
<dbReference type="PROSITE" id="PS50075">
    <property type="entry name" value="CARRIER"/>
    <property type="match status" value="2"/>
</dbReference>
<keyword evidence="6" id="KW-0443">Lipid metabolism</keyword>
<dbReference type="SUPFAM" id="SSF56801">
    <property type="entry name" value="Acetyl-CoA synthetase-like"/>
    <property type="match status" value="3"/>
</dbReference>
<evidence type="ECO:0000256" key="7">
    <source>
        <dbReference type="SAM" id="MobiDB-lite"/>
    </source>
</evidence>
<dbReference type="InterPro" id="IPR023213">
    <property type="entry name" value="CAT-like_dom_sf"/>
</dbReference>
<dbReference type="GO" id="GO:0071766">
    <property type="term" value="P:Actinobacterium-type cell wall biogenesis"/>
    <property type="evidence" value="ECO:0007669"/>
    <property type="project" value="UniProtKB-ARBA"/>
</dbReference>
<dbReference type="Gene3D" id="3.20.20.30">
    <property type="entry name" value="Luciferase-like domain"/>
    <property type="match status" value="1"/>
</dbReference>
<dbReference type="Pfam" id="PF13193">
    <property type="entry name" value="AMP-binding_C"/>
    <property type="match status" value="1"/>
</dbReference>
<dbReference type="GO" id="GO:0008610">
    <property type="term" value="P:lipid biosynthetic process"/>
    <property type="evidence" value="ECO:0007669"/>
    <property type="project" value="InterPro"/>
</dbReference>
<dbReference type="NCBIfam" id="TIGR04020">
    <property type="entry name" value="seco_metab_LLM"/>
    <property type="match status" value="1"/>
</dbReference>
<dbReference type="FunFam" id="3.40.50.12780:FF:000013">
    <property type="entry name" value="Long-chain-fatty-acid--AMP ligase FadD32"/>
    <property type="match status" value="1"/>
</dbReference>
<accession>A0A5A5T936</accession>
<dbReference type="Pfam" id="PF00668">
    <property type="entry name" value="Condensation"/>
    <property type="match status" value="1"/>
</dbReference>
<dbReference type="InterPro" id="IPR042099">
    <property type="entry name" value="ANL_N_sf"/>
</dbReference>
<dbReference type="CDD" id="cd19531">
    <property type="entry name" value="LCL_NRPS-like"/>
    <property type="match status" value="1"/>
</dbReference>
<dbReference type="Pfam" id="PF00501">
    <property type="entry name" value="AMP-binding"/>
    <property type="match status" value="2"/>
</dbReference>
<evidence type="ECO:0000256" key="5">
    <source>
        <dbReference type="ARBA" id="ARBA00022832"/>
    </source>
</evidence>
<dbReference type="InterPro" id="IPR000873">
    <property type="entry name" value="AMP-dep_synth/lig_dom"/>
</dbReference>
<name>A0A5A5T936_9CHLR</name>
<dbReference type="FunFam" id="3.30.300.30:FF:000010">
    <property type="entry name" value="Enterobactin synthetase component F"/>
    <property type="match status" value="1"/>
</dbReference>
<dbReference type="Gene3D" id="2.30.38.10">
    <property type="entry name" value="Luciferase, Domain 3"/>
    <property type="match status" value="1"/>
</dbReference>
<dbReference type="PANTHER" id="PTHR45527">
    <property type="entry name" value="NONRIBOSOMAL PEPTIDE SYNTHETASE"/>
    <property type="match status" value="1"/>
</dbReference>
<feature type="domain" description="Carrier" evidence="8">
    <location>
        <begin position="2069"/>
        <end position="2144"/>
    </location>
</feature>
<protein>
    <recommendedName>
        <fullName evidence="8">Carrier domain-containing protein</fullName>
    </recommendedName>
</protein>
<dbReference type="Pfam" id="PF00296">
    <property type="entry name" value="Bac_luciferase"/>
    <property type="match status" value="1"/>
</dbReference>
<dbReference type="CDD" id="cd05931">
    <property type="entry name" value="FAAL"/>
    <property type="match status" value="1"/>
</dbReference>
<dbReference type="GO" id="GO:0044550">
    <property type="term" value="P:secondary metabolite biosynthetic process"/>
    <property type="evidence" value="ECO:0007669"/>
    <property type="project" value="TreeGrafter"/>
</dbReference>
<keyword evidence="10" id="KW-1185">Reference proteome</keyword>
<dbReference type="InterPro" id="IPR020845">
    <property type="entry name" value="AMP-binding_CS"/>
</dbReference>
<dbReference type="InterPro" id="IPR001242">
    <property type="entry name" value="Condensation_dom"/>
</dbReference>
<dbReference type="CDD" id="cd05930">
    <property type="entry name" value="A_NRPS"/>
    <property type="match status" value="1"/>
</dbReference>
<organism evidence="9 10">
    <name type="scientific">Dictyobacter arantiisoli</name>
    <dbReference type="NCBI Taxonomy" id="2014874"/>
    <lineage>
        <taxon>Bacteria</taxon>
        <taxon>Bacillati</taxon>
        <taxon>Chloroflexota</taxon>
        <taxon>Ktedonobacteria</taxon>
        <taxon>Ktedonobacterales</taxon>
        <taxon>Dictyobacteraceae</taxon>
        <taxon>Dictyobacter</taxon>
    </lineage>
</organism>
<dbReference type="PANTHER" id="PTHR45527:SF1">
    <property type="entry name" value="FATTY ACID SYNTHASE"/>
    <property type="match status" value="1"/>
</dbReference>
<evidence type="ECO:0000256" key="6">
    <source>
        <dbReference type="ARBA" id="ARBA00023098"/>
    </source>
</evidence>
<dbReference type="GO" id="GO:0016705">
    <property type="term" value="F:oxidoreductase activity, acting on paired donors, with incorporation or reduction of molecular oxygen"/>
    <property type="evidence" value="ECO:0007669"/>
    <property type="project" value="InterPro"/>
</dbReference>
<dbReference type="SUPFAM" id="SSF51679">
    <property type="entry name" value="Bacterial luciferase-like"/>
    <property type="match status" value="1"/>
</dbReference>
<dbReference type="RefSeq" id="WP_149401005.1">
    <property type="nucleotide sequence ID" value="NZ_BIXY01000017.1"/>
</dbReference>
<dbReference type="InterPro" id="IPR024011">
    <property type="entry name" value="Biosynth_lucif-like_mOase_dom"/>
</dbReference>
<dbReference type="Pfam" id="PF23024">
    <property type="entry name" value="AMP-dom_DIP2-like"/>
    <property type="match status" value="1"/>
</dbReference>
<evidence type="ECO:0000259" key="8">
    <source>
        <dbReference type="PROSITE" id="PS50075"/>
    </source>
</evidence>
<comment type="cofactor">
    <cofactor evidence="1">
        <name>pantetheine 4'-phosphate</name>
        <dbReference type="ChEBI" id="CHEBI:47942"/>
    </cofactor>
</comment>
<dbReference type="GO" id="GO:0031177">
    <property type="term" value="F:phosphopantetheine binding"/>
    <property type="evidence" value="ECO:0007669"/>
    <property type="project" value="InterPro"/>
</dbReference>
<dbReference type="Gene3D" id="3.30.559.30">
    <property type="entry name" value="Nonribosomal peptide synthetase, condensation domain"/>
    <property type="match status" value="1"/>
</dbReference>
<comment type="similarity">
    <text evidence="2">Belongs to the ATP-dependent AMP-binding enzyme family.</text>
</comment>
<dbReference type="Gene3D" id="1.10.1200.10">
    <property type="entry name" value="ACP-like"/>
    <property type="match status" value="2"/>
</dbReference>
<evidence type="ECO:0000256" key="2">
    <source>
        <dbReference type="ARBA" id="ARBA00006432"/>
    </source>
</evidence>
<dbReference type="EMBL" id="BIXY01000017">
    <property type="protein sequence ID" value="GCF08000.1"/>
    <property type="molecule type" value="Genomic_DNA"/>
</dbReference>
<dbReference type="InterPro" id="IPR011251">
    <property type="entry name" value="Luciferase-like_dom"/>
</dbReference>
<dbReference type="Gene3D" id="3.30.300.30">
    <property type="match status" value="2"/>
</dbReference>
<dbReference type="Pfam" id="PF00550">
    <property type="entry name" value="PP-binding"/>
    <property type="match status" value="2"/>
</dbReference>
<sequence>MNKQDQQQSTQFSTLVDLLRWRANYYADHRIYTFLVDGETEERHLTYKELDCQARSIARQLQTPKNVGKRALLLYPPGLEYISAYFGCLYAGVIAVPAYPPQSHRSTPRLKAIMADAEVQLILTTTPLVTTINHYFAHEISSSNIEVITTDGENSPHDEDWIEPELDGNTLAFLQYTSGSTASPKGVMISHKNLLHNLATIQQRFEHTTTSIGVIWLPPYHDMGLIGGILQPLYADFPVILMSPYSFMQKPVRWLQAISRYHATSSGGPDFAYDLCIRKVTEDQKATLDLSTWRIAFNGAEPIRNDTLRRFAEAFKTCGFRPEAFYPCYGLAEATLFVTGGNPTTPVTPQYFERTALEQNQVKCVTSGEASGQSLVSCGKCSSNYQIAIIKPDSCTRCLDDGIGEIWISGAGVAKGYWQKAEETRQTFDAFITDTQEGPFLRTGDLGFLYNEELFITGRLKDVIIINGRNHYPQDIELTATHSHPALLANGAAAFSVEHEAGEHLILIHELDRKHRNADPEPIFHAIRQAVMENHDLSIDTIVLTLPGSIPKTSSGKIQRFACRSRFLTQDFKSIASDTLPTQDVALSQPMNEDISIIQDMLRSSTLENRVTLLKTLLHRLIASSLSLPQEKIDENQSFISLGMDSLQAVELQYAIEKHLGIAVALTTLLQSPGISQLAEQLQELLTTTPHPLPIQATHNQQAPIKGTDYPLSAGQKALWFLYRLAPDSAAYHISGVLNVQSHLDISAFKTAMQLLTQRHEALRTTFNTVNGEPVQQIHEQFDPDFQVIDADQWSAELFQQQLHAIIHQPFNLEHNTILRVRLFKRAHQQYAIAFVTHHILSDFWSLSLLLHELGLLYTATAEDKDISLPPLPLRYVDYVYRYNQELANPDTELWHYWQQRLAGDLPTLDIPTDRSRPPTQTYHGNEQRVSLGKKLTQQIKHLGYEHNTTLYMTLLAAFQVYLHRYTGQTDILVGSPVTGRMTADVHDIVGYFTNPLVLRAHLGDDPSFSTFLAQVRQTVLDSLEHQNAAFPTLTERLQVDHNPSRSPLFQVMFVFQQSPFPDTEGLTSLALGQDEVPVTIGTIKATTLAIPQLTAQFDLTLTAAETNDGLGIALRYNTDLFNDNTIERMLRHFQTLLQGIIDNPMQHVSLLPLLNTHEQRQLLHEWNDTYHENATSCCIQHIFEQQVQRTPTAPALHNLSQTLNYEQLNQRANQLAGHLQSLGIGPESIVAVYLERSFEAFIALLGILKAGGAYLPIEPSYPQDRLHFILQDAHVEVVITTQQLQTSLSTTRLSLSCVCLDSDWPVIAQNSTNNSNSSVTVDNAAFVIYTSGSTGTPKGVVGLHRNLYNRFNWMWNAYPFEKHEVCCQKTSLGFVDSLWEMLGPLLQGIPTVILSDEIVKSPSVFMHALLDTGVTRITLVPSLLRALLNNEENLPQLLQHLKLWFSSGEALPHELIQRFVTRLPYATLINLYGSSEVTADVSDQKIRSSADSTAVPIGKPITNTQIYILDRQFQPVPVGVAGEIFVGGANLTRGYLNTTQLTRQLSKNKQPAPEKVHKELAFSLFYFASDNENSADKYRLLIEGAKFADQHGFAAVWTPERHFHEFGGIYPSPSITNAALSTITNTIQLRAGSVVLPLHNPVNIAEEWAVIDNLSHGRVGISFASGWHADDFVLAPQSYKERKEIMMQSIETVRKLWRGESLMIPNGIGKEVNISIYPKPIQPELPIWITAAFNPETFRLAGEIGASVLTHLLGQTPKDLAEKITVYREAWQNSGHSGSGHVTLMLHTFVGDDTAKVRQIVHQPFRNYLKSSADLTRNLARSMDLDMDSKDFTAQHLELLLDHAFERYFNTSGLFGTVNSCLPLVHQLQQSGVDEIACLVDFGIDVDNTLAGLEHLATLKQRANEISAAKDVQNTVTLTAEKYIPHPFSLTPGERLYRTGDLARYHATGEIEYLGRLDYQVKIRGMRIETGEIEALLLKHPSIKQTVVVVQNYQEDKRLIAYVISTPGYTIHTNELRNLLRTYLPEYMMPAAFIVLDQLPLLSNGKIDRHRLPNPKHQDQAETSIYVSPRNEFERMLVSIWRDVLQIDRIGINDNFFDLGGHSLSMVEVHDKIQKLLKRDIPLIEMFKHTTISSLAKYLNQETPIHTNQTIERGERQKQALQRQHQHMRDVAQRRSQRR</sequence>
<evidence type="ECO:0000256" key="3">
    <source>
        <dbReference type="ARBA" id="ARBA00022450"/>
    </source>
</evidence>
<keyword evidence="5" id="KW-0276">Fatty acid metabolism</keyword>
<evidence type="ECO:0000313" key="10">
    <source>
        <dbReference type="Proteomes" id="UP000322530"/>
    </source>
</evidence>
<feature type="region of interest" description="Disordered" evidence="7">
    <location>
        <begin position="2147"/>
        <end position="2180"/>
    </location>
</feature>
<proteinExistence type="inferred from homology"/>
<evidence type="ECO:0000256" key="1">
    <source>
        <dbReference type="ARBA" id="ARBA00001957"/>
    </source>
</evidence>
<reference evidence="9 10" key="1">
    <citation type="submission" date="2019-01" db="EMBL/GenBank/DDBJ databases">
        <title>Draft genome sequence of Dictyobacter sp. Uno17.</title>
        <authorList>
            <person name="Wang C.M."/>
            <person name="Zheng Y."/>
            <person name="Sakai Y."/>
            <person name="Abe K."/>
            <person name="Yokota A."/>
            <person name="Yabe S."/>
        </authorList>
    </citation>
    <scope>NUCLEOTIDE SEQUENCE [LARGE SCALE GENOMIC DNA]</scope>
    <source>
        <strain evidence="9 10">Uno17</strain>
    </source>
</reference>
<dbReference type="GO" id="GO:0006631">
    <property type="term" value="P:fatty acid metabolic process"/>
    <property type="evidence" value="ECO:0007669"/>
    <property type="project" value="UniProtKB-KW"/>
</dbReference>
<dbReference type="InterPro" id="IPR045851">
    <property type="entry name" value="AMP-bd_C_sf"/>
</dbReference>